<evidence type="ECO:0000313" key="4">
    <source>
        <dbReference type="Proteomes" id="UP000887226"/>
    </source>
</evidence>
<dbReference type="OrthoDB" id="5589766at2759"/>
<feature type="compositionally biased region" description="Basic and acidic residues" evidence="1">
    <location>
        <begin position="849"/>
        <end position="876"/>
    </location>
</feature>
<gene>
    <name evidence="3" type="ORF">BJ878DRAFT_481459</name>
</gene>
<dbReference type="Proteomes" id="UP000887226">
    <property type="component" value="Unassembled WGS sequence"/>
</dbReference>
<feature type="region of interest" description="Disordered" evidence="1">
    <location>
        <begin position="59"/>
        <end position="105"/>
    </location>
</feature>
<feature type="compositionally biased region" description="Basic and acidic residues" evidence="1">
    <location>
        <begin position="69"/>
        <end position="84"/>
    </location>
</feature>
<feature type="domain" description="Protein Zds1 C-terminal" evidence="2">
    <location>
        <begin position="782"/>
        <end position="834"/>
    </location>
</feature>
<dbReference type="PANTHER" id="PTHR28089:SF1">
    <property type="entry name" value="PROTEIN ZDS1-RELATED"/>
    <property type="match status" value="1"/>
</dbReference>
<dbReference type="InterPro" id="IPR040206">
    <property type="entry name" value="Zds1/2"/>
</dbReference>
<feature type="region of interest" description="Disordered" evidence="1">
    <location>
        <begin position="727"/>
        <end position="784"/>
    </location>
</feature>
<feature type="region of interest" description="Disordered" evidence="1">
    <location>
        <begin position="445"/>
        <end position="565"/>
    </location>
</feature>
<sequence>MKTSSRPRNLGGSFASRRGHIAQLSISDTNHHVTEAIGDMYGDDDEYLKRDSVATNRPLSFITSPTHESPTEEGKTYFDSDNKTARRPPPTINGANGNKAHTSPAILQSPRSNVFENKGPLAPSLSLRDRNTSDTAYTQFPLNDIDYESDPAAVAQELSNLQALRRMSMDVGNTSDPDLPSFQGVSLMPSVAPTGDDNEDDPSRLFWVPARVHPELAPMEFKTFLENRVQTIKRRSGDSTSLSPDGLDKSGCGGGLRRKKSMLSRQINNDGGRGAIGYKDGAEQLERKKSLSVHQTPDLKISDLQELETLAKDPTDAVQKLSLDTSGSQTPVADGEDMPILPLAPKVGLRRSTHTTYRRGSLRKERVPFSKRAGSLRSAETDVEESQADSPIDSRPAGFPPLTKVSSEPVATENFSRPSRGGRRTANLLHKVAVVASSVNALQDMAAEPLRRTSDETKTTTPEAGKLRRSSSFPRDHIPVPQIVATPPPDEYVEPPAAEQKVQKFPIRSSSQSAPPPSQTVLQEVIPLESPARSANRSNLDRSASSNSTSRVAPPIKSPSQPVQPILAARQIQPVLVQPVQPAQPVQPSQQVQQLVPAPVQTLNEMAQHPSPLHSSNASTDSLTFIPTLDEKKPEKKSKKDKDEHESGSRKPSWGWFKGSDEKEKKERKQKEREDELKKAKIRTNFTVDKAHDSARLDVLQSTVDSAAPRGRESLLLDRDSVDYKLHDAQKKESSRKSSDKKEKDGIFSSLFGGKKKSDRDSGGKKAGSLRTLSPDPPHRSLKPDIDYHWTRFPILEERAIYRMAHIKLANPRRALYSQVLLSNFMYSYLAKVQQMNPHIQVPQSAMQKKQEAERQRKEAEQRQREEQQRHESEEQYRYDYHLGIAQYAEQDQNHKEGAPYVDDSQIYDYDHHQDNSHGHRPQSRTGQHDYQDAYGDQVQQYGRQGNDYHHQQYGHSDQSNHEDDEMW</sequence>
<feature type="compositionally biased region" description="Low complexity" evidence="1">
    <location>
        <begin position="580"/>
        <end position="601"/>
    </location>
</feature>
<feature type="compositionally biased region" description="Polar residues" evidence="1">
    <location>
        <begin position="59"/>
        <end position="68"/>
    </location>
</feature>
<feature type="region of interest" description="Disordered" evidence="1">
    <location>
        <begin position="841"/>
        <end position="876"/>
    </location>
</feature>
<evidence type="ECO:0000259" key="2">
    <source>
        <dbReference type="SMART" id="SM01327"/>
    </source>
</evidence>
<accession>A0A9P8CF77</accession>
<evidence type="ECO:0000256" key="1">
    <source>
        <dbReference type="SAM" id="MobiDB-lite"/>
    </source>
</evidence>
<dbReference type="GO" id="GO:0030010">
    <property type="term" value="P:establishment of cell polarity"/>
    <property type="evidence" value="ECO:0007669"/>
    <property type="project" value="TreeGrafter"/>
</dbReference>
<comment type="caution">
    <text evidence="3">The sequence shown here is derived from an EMBL/GenBank/DDBJ whole genome shotgun (WGS) entry which is preliminary data.</text>
</comment>
<dbReference type="InterPro" id="IPR013941">
    <property type="entry name" value="ZDS1_C"/>
</dbReference>
<keyword evidence="4" id="KW-1185">Reference proteome</keyword>
<dbReference type="GO" id="GO:0005737">
    <property type="term" value="C:cytoplasm"/>
    <property type="evidence" value="ECO:0007669"/>
    <property type="project" value="TreeGrafter"/>
</dbReference>
<reference evidence="3" key="1">
    <citation type="journal article" date="2021" name="IMA Fungus">
        <title>Genomic characterization of three marine fungi, including Emericellopsis atlantica sp. nov. with signatures of a generalist lifestyle and marine biomass degradation.</title>
        <authorList>
            <person name="Hagestad O.C."/>
            <person name="Hou L."/>
            <person name="Andersen J.H."/>
            <person name="Hansen E.H."/>
            <person name="Altermark B."/>
            <person name="Li C."/>
            <person name="Kuhnert E."/>
            <person name="Cox R.J."/>
            <person name="Crous P.W."/>
            <person name="Spatafora J.W."/>
            <person name="Lail K."/>
            <person name="Amirebrahimi M."/>
            <person name="Lipzen A."/>
            <person name="Pangilinan J."/>
            <person name="Andreopoulos W."/>
            <person name="Hayes R.D."/>
            <person name="Ng V."/>
            <person name="Grigoriev I.V."/>
            <person name="Jackson S.A."/>
            <person name="Sutton T.D.S."/>
            <person name="Dobson A.D.W."/>
            <person name="Rama T."/>
        </authorList>
    </citation>
    <scope>NUCLEOTIDE SEQUENCE</scope>
    <source>
        <strain evidence="3">TRa3180A</strain>
    </source>
</reference>
<feature type="region of interest" description="Disordered" evidence="1">
    <location>
        <begin position="234"/>
        <end position="260"/>
    </location>
</feature>
<feature type="compositionally biased region" description="Basic and acidic residues" evidence="1">
    <location>
        <begin position="727"/>
        <end position="746"/>
    </location>
</feature>
<feature type="compositionally biased region" description="Polar residues" evidence="1">
    <location>
        <begin position="613"/>
        <end position="625"/>
    </location>
</feature>
<dbReference type="Pfam" id="PF08632">
    <property type="entry name" value="Zds_C"/>
    <property type="match status" value="1"/>
</dbReference>
<dbReference type="EMBL" id="MU254010">
    <property type="protein sequence ID" value="KAG9243046.1"/>
    <property type="molecule type" value="Genomic_DNA"/>
</dbReference>
<evidence type="ECO:0000313" key="3">
    <source>
        <dbReference type="EMBL" id="KAG9243046.1"/>
    </source>
</evidence>
<name>A0A9P8CF77_9HELO</name>
<feature type="compositionally biased region" description="Polar residues" evidence="1">
    <location>
        <begin position="93"/>
        <end position="105"/>
    </location>
</feature>
<feature type="region of interest" description="Disordered" evidence="1">
    <location>
        <begin position="580"/>
        <end position="696"/>
    </location>
</feature>
<feature type="region of interest" description="Disordered" evidence="1">
    <location>
        <begin position="356"/>
        <end position="425"/>
    </location>
</feature>
<feature type="region of interest" description="Disordered" evidence="1">
    <location>
        <begin position="908"/>
        <end position="968"/>
    </location>
</feature>
<dbReference type="PANTHER" id="PTHR28089">
    <property type="entry name" value="PROTEIN ZDS1-RELATED"/>
    <property type="match status" value="1"/>
</dbReference>
<dbReference type="GO" id="GO:0010971">
    <property type="term" value="P:positive regulation of G2/M transition of mitotic cell cycle"/>
    <property type="evidence" value="ECO:0007669"/>
    <property type="project" value="TreeGrafter"/>
</dbReference>
<dbReference type="SMART" id="SM01327">
    <property type="entry name" value="Zds_C"/>
    <property type="match status" value="1"/>
</dbReference>
<dbReference type="AlphaFoldDB" id="A0A9P8CF77"/>
<proteinExistence type="predicted"/>
<feature type="compositionally biased region" description="Polar residues" evidence="1">
    <location>
        <begin position="533"/>
        <end position="551"/>
    </location>
</feature>
<protein>
    <recommendedName>
        <fullName evidence="2">Protein Zds1 C-terminal domain-containing protein</fullName>
    </recommendedName>
</protein>
<feature type="compositionally biased region" description="Basic and acidic residues" evidence="1">
    <location>
        <begin position="629"/>
        <end position="649"/>
    </location>
</feature>
<feature type="compositionally biased region" description="Basic and acidic residues" evidence="1">
    <location>
        <begin position="909"/>
        <end position="918"/>
    </location>
</feature>
<feature type="compositionally biased region" description="Basic and acidic residues" evidence="1">
    <location>
        <begin position="449"/>
        <end position="458"/>
    </location>
</feature>
<feature type="compositionally biased region" description="Basic and acidic residues" evidence="1">
    <location>
        <begin position="659"/>
        <end position="679"/>
    </location>
</feature>
<organism evidence="3 4">
    <name type="scientific">Calycina marina</name>
    <dbReference type="NCBI Taxonomy" id="1763456"/>
    <lineage>
        <taxon>Eukaryota</taxon>
        <taxon>Fungi</taxon>
        <taxon>Dikarya</taxon>
        <taxon>Ascomycota</taxon>
        <taxon>Pezizomycotina</taxon>
        <taxon>Leotiomycetes</taxon>
        <taxon>Helotiales</taxon>
        <taxon>Pezizellaceae</taxon>
        <taxon>Calycina</taxon>
    </lineage>
</organism>